<protein>
    <submittedName>
        <fullName evidence="1">Uncharacterized protein</fullName>
    </submittedName>
</protein>
<comment type="caution">
    <text evidence="1">The sequence shown here is derived from an EMBL/GenBank/DDBJ whole genome shotgun (WGS) entry which is preliminary data.</text>
</comment>
<reference evidence="1" key="1">
    <citation type="submission" date="2013-10" db="EMBL/GenBank/DDBJ databases">
        <title>The Genome Sequence of Fusobacterium nucleatum CTI-6.</title>
        <authorList>
            <consortium name="The Broad Institute Genomics Platform"/>
            <person name="Earl A."/>
            <person name="Ward D."/>
            <person name="Feldgarden M."/>
            <person name="Gevers D."/>
            <person name="Kostic A."/>
            <person name="Garrett W."/>
            <person name="Young S.K."/>
            <person name="Zeng Q."/>
            <person name="Gargeya S."/>
            <person name="Fitzgerald M."/>
            <person name="Abouelleil A."/>
            <person name="Alvarado L."/>
            <person name="Berlin A.M."/>
            <person name="Chapman S.B."/>
            <person name="Gainer-Dewar J."/>
            <person name="Goldberg J."/>
            <person name="Gnerre S."/>
            <person name="Griggs A."/>
            <person name="Gujja S."/>
            <person name="Hansen M."/>
            <person name="Howarth C."/>
            <person name="Imamovic A."/>
            <person name="Ireland A."/>
            <person name="Larimer J."/>
            <person name="McCowan C."/>
            <person name="Murphy C."/>
            <person name="Pearson M."/>
            <person name="Poon T.W."/>
            <person name="Priest M."/>
            <person name="Roberts A."/>
            <person name="Saif S."/>
            <person name="Shea T."/>
            <person name="Sykes S."/>
            <person name="Wortman J."/>
            <person name="Nusbaum C."/>
            <person name="Birren B."/>
        </authorList>
    </citation>
    <scope>NUCLEOTIDE SEQUENCE [LARGE SCALE GENOMIC DNA]</scope>
    <source>
        <strain evidence="1">CTI-6</strain>
    </source>
</reference>
<dbReference type="PATRIC" id="fig|1316587.3.peg.2160"/>
<proteinExistence type="predicted"/>
<dbReference type="EMBL" id="AXNV01000032">
    <property type="protein sequence ID" value="ERT46027.1"/>
    <property type="molecule type" value="Genomic_DNA"/>
</dbReference>
<dbReference type="AlphaFoldDB" id="U7TQ37"/>
<sequence length="45" mass="5279">MSNLKIKVKESEIEDKIYTFGVNLDEEKYKEVVGEISNYQNVKIL</sequence>
<gene>
    <name evidence="1" type="ORF">HMPREF1767_02190</name>
</gene>
<organism evidence="1">
    <name type="scientific">Fusobacterium nucleatum CTI-6</name>
    <dbReference type="NCBI Taxonomy" id="1316587"/>
    <lineage>
        <taxon>Bacteria</taxon>
        <taxon>Fusobacteriati</taxon>
        <taxon>Fusobacteriota</taxon>
        <taxon>Fusobacteriia</taxon>
        <taxon>Fusobacteriales</taxon>
        <taxon>Fusobacteriaceae</taxon>
        <taxon>Fusobacterium</taxon>
    </lineage>
</organism>
<accession>U7TQ37</accession>
<name>U7TQ37_FUSNU</name>
<evidence type="ECO:0000313" key="1">
    <source>
        <dbReference type="EMBL" id="ERT46027.1"/>
    </source>
</evidence>